<evidence type="ECO:0000256" key="1">
    <source>
        <dbReference type="ARBA" id="ARBA00022478"/>
    </source>
</evidence>
<keyword evidence="10 12" id="KW-0238">DNA-binding</keyword>
<evidence type="ECO:0000256" key="6">
    <source>
        <dbReference type="ARBA" id="ARBA00022723"/>
    </source>
</evidence>
<dbReference type="Proteomes" id="UP000188219">
    <property type="component" value="Chromosome"/>
</dbReference>
<dbReference type="InterPro" id="IPR006171">
    <property type="entry name" value="TOPRIM_dom"/>
</dbReference>
<keyword evidence="9" id="KW-0460">Magnesium</keyword>
<dbReference type="InterPro" id="IPR050219">
    <property type="entry name" value="DnaG_primase"/>
</dbReference>
<dbReference type="AlphaFoldDB" id="A0A1Q2M2R9"/>
<evidence type="ECO:0000256" key="8">
    <source>
        <dbReference type="ARBA" id="ARBA00022833"/>
    </source>
</evidence>
<dbReference type="FunFam" id="3.90.580.10:FF:000001">
    <property type="entry name" value="DNA primase"/>
    <property type="match status" value="1"/>
</dbReference>
<dbReference type="PANTHER" id="PTHR30313:SF2">
    <property type="entry name" value="DNA PRIMASE"/>
    <property type="match status" value="1"/>
</dbReference>
<evidence type="ECO:0000256" key="10">
    <source>
        <dbReference type="ARBA" id="ARBA00023125"/>
    </source>
</evidence>
<dbReference type="Gene3D" id="1.20.50.20">
    <property type="entry name" value="DnaG, RNA polymerase domain, helical bundle"/>
    <property type="match status" value="1"/>
</dbReference>
<dbReference type="STRING" id="260552.Mag101_01975"/>
<dbReference type="InterPro" id="IPR006295">
    <property type="entry name" value="DNA_primase_DnaG"/>
</dbReference>
<dbReference type="GO" id="GO:0008270">
    <property type="term" value="F:zinc ion binding"/>
    <property type="evidence" value="ECO:0007669"/>
    <property type="project" value="UniProtKB-UniRule"/>
</dbReference>
<feature type="zinc finger region" description="CHC2-type" evidence="12 14">
    <location>
        <begin position="40"/>
        <end position="64"/>
    </location>
</feature>
<dbReference type="Gene3D" id="1.10.860.10">
    <property type="entry name" value="DNAb Helicase, Chain A"/>
    <property type="match status" value="1"/>
</dbReference>
<dbReference type="InterPro" id="IPR037068">
    <property type="entry name" value="DNA_primase_core_N_sf"/>
</dbReference>
<comment type="subunit">
    <text evidence="12">Monomer. Interacts with DnaB.</text>
</comment>
<dbReference type="SMART" id="SM00400">
    <property type="entry name" value="ZnF_CHCC"/>
    <property type="match status" value="1"/>
</dbReference>
<evidence type="ECO:0000256" key="3">
    <source>
        <dbReference type="ARBA" id="ARBA00022679"/>
    </source>
</evidence>
<accession>A0A1Q2M2R9</accession>
<dbReference type="SUPFAM" id="SSF57783">
    <property type="entry name" value="Zinc beta-ribbon"/>
    <property type="match status" value="1"/>
</dbReference>
<reference evidence="17" key="1">
    <citation type="submission" date="2017-02" db="EMBL/GenBank/DDBJ databases">
        <title>Genome of Microbulbifer agarilyticus GP101.</title>
        <authorList>
            <person name="Jung J."/>
            <person name="Bae S.S."/>
            <person name="Baek K."/>
        </authorList>
    </citation>
    <scope>NUCLEOTIDE SEQUENCE [LARGE SCALE GENOMIC DNA]</scope>
    <source>
        <strain evidence="17">GP101</strain>
    </source>
</reference>
<sequence>MAGKIPQYFIDDLLARADIVPVVDSRVKLRKTGKNYSACCPFHDEKTPSFTVSPDKQFYYCFGCGASGNAVGFLMEYDRLPFPEAVEKLAASLSLEVPREKMDAGQLKRQQESQSLYQLTEKAAEFYREKLRDHKVSTPAITYLKNRGLSGAICKEFGIGLAPPGWDNLLNQLGTSSEKAAQLELAGLAIRRQDSDGNAGKSEPAKRHHYDRFRNRIMFPIRDQRGRTIAFGGRVLGDDKPKYLNSPETPIFHKSRELYGLWEARQANRELKRLIVVEGYMDVVALAQFDIRCAVATLGTACGEDHIQLAFRHTQEVVFCFDGDKAGRTAARRALEAGLPHMQDGRSLRFLLLPEGEDPDTLVRQIGGERFNQLIDEQGRPLEDFLFDLLGEGINIQTMDGRARLSKAAAPLLDRLPAGVYRQLMFQQLARRTGLEQDMLEEIIAAEKARSAELARQSQPAPQPAAKPGTTPAAKPVSAPSAAPVANSPAGEATPPPYGDEAPLAATYDGPPPDYDEGGIPQDPQYYPEETPAVQDGPRRRSGQYRLPAERMLIALLLHHPQLAETIEDSSRFSASNDSDLRLFGEILQVLHKNPGLNSNQLFGRLLNLESKEARELLPRLAMSHPIVGSQGQAMEYDPNTEFSDCLRTLDLAAERERKRGLLDQLKSNGNQLSADQLALLAQFRRKQD</sequence>
<evidence type="ECO:0000313" key="18">
    <source>
        <dbReference type="Proteomes" id="UP000188219"/>
    </source>
</evidence>
<dbReference type="InterPro" id="IPR013173">
    <property type="entry name" value="DNA_primase_DnaG_DnaB-bd_dom"/>
</dbReference>
<dbReference type="FunFam" id="3.90.980.10:FF:000001">
    <property type="entry name" value="DNA primase"/>
    <property type="match status" value="1"/>
</dbReference>
<comment type="similarity">
    <text evidence="12 13">Belongs to the DnaG primase family.</text>
</comment>
<evidence type="ECO:0000256" key="7">
    <source>
        <dbReference type="ARBA" id="ARBA00022771"/>
    </source>
</evidence>
<dbReference type="KEGG" id="maga:Mag101_01975"/>
<dbReference type="SUPFAM" id="SSF56731">
    <property type="entry name" value="DNA primase core"/>
    <property type="match status" value="1"/>
</dbReference>
<dbReference type="RefSeq" id="WP_077400040.1">
    <property type="nucleotide sequence ID" value="NZ_CP019650.1"/>
</dbReference>
<dbReference type="GO" id="GO:0003899">
    <property type="term" value="F:DNA-directed RNA polymerase activity"/>
    <property type="evidence" value="ECO:0007669"/>
    <property type="project" value="UniProtKB-UniRule"/>
</dbReference>
<dbReference type="Gene3D" id="3.40.1360.10">
    <property type="match status" value="1"/>
</dbReference>
<comment type="domain">
    <text evidence="12">Contains an N-terminal zinc-binding domain, a central core domain that contains the primase activity, and a C-terminal DnaB-binding domain.</text>
</comment>
<dbReference type="InterPro" id="IPR030846">
    <property type="entry name" value="DnaG_bac"/>
</dbReference>
<dbReference type="Gene3D" id="3.90.980.10">
    <property type="entry name" value="DNA primase, catalytic core, N-terminal domain"/>
    <property type="match status" value="1"/>
</dbReference>
<keyword evidence="8 12" id="KW-0862">Zinc</keyword>
<evidence type="ECO:0000256" key="5">
    <source>
        <dbReference type="ARBA" id="ARBA00022705"/>
    </source>
</evidence>
<feature type="region of interest" description="Disordered" evidence="15">
    <location>
        <begin position="451"/>
        <end position="542"/>
    </location>
</feature>
<evidence type="ECO:0000256" key="4">
    <source>
        <dbReference type="ARBA" id="ARBA00022695"/>
    </source>
</evidence>
<dbReference type="GO" id="GO:1990077">
    <property type="term" value="C:primosome complex"/>
    <property type="evidence" value="ECO:0007669"/>
    <property type="project" value="UniProtKB-KW"/>
</dbReference>
<keyword evidence="5 12" id="KW-0235">DNA replication</keyword>
<evidence type="ECO:0000313" key="17">
    <source>
        <dbReference type="EMBL" id="AQQ66547.1"/>
    </source>
</evidence>
<dbReference type="InterPro" id="IPR013264">
    <property type="entry name" value="DNAG_N"/>
</dbReference>
<comment type="function">
    <text evidence="12 13">RNA polymerase that catalyzes the synthesis of short RNA molecules used as primers for DNA polymerase during DNA replication.</text>
</comment>
<dbReference type="Pfam" id="PF08275">
    <property type="entry name" value="DNAG_N"/>
    <property type="match status" value="1"/>
</dbReference>
<dbReference type="Pfam" id="PF08278">
    <property type="entry name" value="DnaG_DnaB_bind"/>
    <property type="match status" value="1"/>
</dbReference>
<comment type="cofactor">
    <cofactor evidence="12 13 14">
        <name>Zn(2+)</name>
        <dbReference type="ChEBI" id="CHEBI:29105"/>
    </cofactor>
    <text evidence="12 13 14">Binds 1 zinc ion per monomer.</text>
</comment>
<dbReference type="InterPro" id="IPR034151">
    <property type="entry name" value="TOPRIM_DnaG_bac"/>
</dbReference>
<dbReference type="NCBIfam" id="TIGR01391">
    <property type="entry name" value="dnaG"/>
    <property type="match status" value="1"/>
</dbReference>
<dbReference type="Pfam" id="PF10410">
    <property type="entry name" value="DnaB_bind"/>
    <property type="match status" value="1"/>
</dbReference>
<keyword evidence="4 12" id="KW-0548">Nucleotidyltransferase</keyword>
<keyword evidence="3 12" id="KW-0808">Transferase</keyword>
<dbReference type="SMART" id="SM00493">
    <property type="entry name" value="TOPRIM"/>
    <property type="match status" value="1"/>
</dbReference>
<dbReference type="eggNOG" id="COG0358">
    <property type="taxonomic scope" value="Bacteria"/>
</dbReference>
<dbReference type="Pfam" id="PF01807">
    <property type="entry name" value="Zn_ribbon_DnaG"/>
    <property type="match status" value="1"/>
</dbReference>
<dbReference type="GO" id="GO:0005737">
    <property type="term" value="C:cytoplasm"/>
    <property type="evidence" value="ECO:0007669"/>
    <property type="project" value="TreeGrafter"/>
</dbReference>
<keyword evidence="6 12" id="KW-0479">Metal-binding</keyword>
<dbReference type="Gene3D" id="3.90.580.10">
    <property type="entry name" value="Zinc finger, CHC2-type domain"/>
    <property type="match status" value="1"/>
</dbReference>
<dbReference type="PANTHER" id="PTHR30313">
    <property type="entry name" value="DNA PRIMASE"/>
    <property type="match status" value="1"/>
</dbReference>
<dbReference type="InterPro" id="IPR019475">
    <property type="entry name" value="DNA_primase_DnaB-bd"/>
</dbReference>
<dbReference type="EMBL" id="CP019650">
    <property type="protein sequence ID" value="AQQ66547.1"/>
    <property type="molecule type" value="Genomic_DNA"/>
</dbReference>
<dbReference type="OrthoDB" id="9803773at2"/>
<comment type="catalytic activity">
    <reaction evidence="12">
        <text>ssDNA + n NTP = ssDNA/pppN(pN)n-1 hybrid + (n-1) diphosphate.</text>
        <dbReference type="EC" id="2.7.7.101"/>
    </reaction>
</comment>
<evidence type="ECO:0000256" key="11">
    <source>
        <dbReference type="ARBA" id="ARBA00023163"/>
    </source>
</evidence>
<dbReference type="InterPro" id="IPR016136">
    <property type="entry name" value="DNA_helicase_N/primase_C"/>
</dbReference>
<keyword evidence="2 12" id="KW-0639">Primosome</keyword>
<dbReference type="EC" id="2.7.7.101" evidence="12"/>
<dbReference type="CDD" id="cd03364">
    <property type="entry name" value="TOPRIM_DnaG_primases"/>
    <property type="match status" value="1"/>
</dbReference>
<dbReference type="GO" id="GO:0006269">
    <property type="term" value="P:DNA replication, synthesis of primer"/>
    <property type="evidence" value="ECO:0007669"/>
    <property type="project" value="UniProtKB-UniRule"/>
</dbReference>
<organism evidence="17 18">
    <name type="scientific">Microbulbifer agarilyticus</name>
    <dbReference type="NCBI Taxonomy" id="260552"/>
    <lineage>
        <taxon>Bacteria</taxon>
        <taxon>Pseudomonadati</taxon>
        <taxon>Pseudomonadota</taxon>
        <taxon>Gammaproteobacteria</taxon>
        <taxon>Cellvibrionales</taxon>
        <taxon>Microbulbiferaceae</taxon>
        <taxon>Microbulbifer</taxon>
    </lineage>
</organism>
<dbReference type="SMART" id="SM00766">
    <property type="entry name" value="DnaG_DnaB_bind"/>
    <property type="match status" value="1"/>
</dbReference>
<evidence type="ECO:0000256" key="14">
    <source>
        <dbReference type="PIRSR" id="PIRSR002811-1"/>
    </source>
</evidence>
<name>A0A1Q2M2R9_9GAMM</name>
<dbReference type="Pfam" id="PF13155">
    <property type="entry name" value="Toprim_2"/>
    <property type="match status" value="1"/>
</dbReference>
<evidence type="ECO:0000256" key="15">
    <source>
        <dbReference type="SAM" id="MobiDB-lite"/>
    </source>
</evidence>
<dbReference type="PIRSF" id="PIRSF002811">
    <property type="entry name" value="DnaG"/>
    <property type="match status" value="1"/>
</dbReference>
<evidence type="ECO:0000256" key="2">
    <source>
        <dbReference type="ARBA" id="ARBA00022515"/>
    </source>
</evidence>
<keyword evidence="18" id="KW-1185">Reference proteome</keyword>
<feature type="domain" description="Toprim" evidence="16">
    <location>
        <begin position="272"/>
        <end position="354"/>
    </location>
</feature>
<proteinExistence type="inferred from homology"/>
<keyword evidence="11 12" id="KW-0804">Transcription</keyword>
<dbReference type="HAMAP" id="MF_00974">
    <property type="entry name" value="DNA_primase_DnaG"/>
    <property type="match status" value="1"/>
</dbReference>
<evidence type="ECO:0000256" key="12">
    <source>
        <dbReference type="HAMAP-Rule" id="MF_00974"/>
    </source>
</evidence>
<dbReference type="FunFam" id="3.40.1360.10:FF:000002">
    <property type="entry name" value="DNA primase"/>
    <property type="match status" value="1"/>
</dbReference>
<keyword evidence="1 12" id="KW-0240">DNA-directed RNA polymerase</keyword>
<dbReference type="InterPro" id="IPR036977">
    <property type="entry name" value="DNA_primase_Znf_CHC2"/>
</dbReference>
<feature type="compositionally biased region" description="Low complexity" evidence="15">
    <location>
        <begin position="464"/>
        <end position="490"/>
    </location>
</feature>
<keyword evidence="7 12" id="KW-0863">Zinc-finger</keyword>
<dbReference type="PROSITE" id="PS50880">
    <property type="entry name" value="TOPRIM"/>
    <property type="match status" value="1"/>
</dbReference>
<gene>
    <name evidence="12" type="primary">dnaG</name>
    <name evidence="17" type="ORF">Mag101_01975</name>
</gene>
<dbReference type="GO" id="GO:0003677">
    <property type="term" value="F:DNA binding"/>
    <property type="evidence" value="ECO:0007669"/>
    <property type="project" value="UniProtKB-KW"/>
</dbReference>
<evidence type="ECO:0000256" key="9">
    <source>
        <dbReference type="ARBA" id="ARBA00022842"/>
    </source>
</evidence>
<evidence type="ECO:0000256" key="13">
    <source>
        <dbReference type="PIRNR" id="PIRNR002811"/>
    </source>
</evidence>
<dbReference type="InterPro" id="IPR002694">
    <property type="entry name" value="Znf_CHC2"/>
</dbReference>
<evidence type="ECO:0000259" key="16">
    <source>
        <dbReference type="PROSITE" id="PS50880"/>
    </source>
</evidence>
<dbReference type="GO" id="GO:0000428">
    <property type="term" value="C:DNA-directed RNA polymerase complex"/>
    <property type="evidence" value="ECO:0007669"/>
    <property type="project" value="UniProtKB-KW"/>
</dbReference>
<dbReference type="SUPFAM" id="SSF117023">
    <property type="entry name" value="DNA primase DnaG, C-terminal domain"/>
    <property type="match status" value="1"/>
</dbReference>
<protein>
    <recommendedName>
        <fullName evidence="12 13">DNA primase</fullName>
        <ecNumber evidence="12">2.7.7.101</ecNumber>
    </recommendedName>
</protein>